<gene>
    <name evidence="2" type="ORF">SAY86_015973</name>
</gene>
<comment type="caution">
    <text evidence="2">The sequence shown here is derived from an EMBL/GenBank/DDBJ whole genome shotgun (WGS) entry which is preliminary data.</text>
</comment>
<organism evidence="2 3">
    <name type="scientific">Trapa natans</name>
    <name type="common">Water chestnut</name>
    <dbReference type="NCBI Taxonomy" id="22666"/>
    <lineage>
        <taxon>Eukaryota</taxon>
        <taxon>Viridiplantae</taxon>
        <taxon>Streptophyta</taxon>
        <taxon>Embryophyta</taxon>
        <taxon>Tracheophyta</taxon>
        <taxon>Spermatophyta</taxon>
        <taxon>Magnoliopsida</taxon>
        <taxon>eudicotyledons</taxon>
        <taxon>Gunneridae</taxon>
        <taxon>Pentapetalae</taxon>
        <taxon>rosids</taxon>
        <taxon>malvids</taxon>
        <taxon>Myrtales</taxon>
        <taxon>Lythraceae</taxon>
        <taxon>Trapa</taxon>
    </lineage>
</organism>
<feature type="region of interest" description="Disordered" evidence="1">
    <location>
        <begin position="1"/>
        <end position="20"/>
    </location>
</feature>
<name>A0AAN7L9I9_TRANT</name>
<proteinExistence type="predicted"/>
<dbReference type="EMBL" id="JAXQNO010000016">
    <property type="protein sequence ID" value="KAK4781871.1"/>
    <property type="molecule type" value="Genomic_DNA"/>
</dbReference>
<accession>A0AAN7L9I9</accession>
<dbReference type="Proteomes" id="UP001346149">
    <property type="component" value="Unassembled WGS sequence"/>
</dbReference>
<evidence type="ECO:0000313" key="2">
    <source>
        <dbReference type="EMBL" id="KAK4781871.1"/>
    </source>
</evidence>
<sequence>MMEDEVGAVATEGEQRSKPETIHALRLFPHWRLHLQERSPPNTCRHSCSSDIST</sequence>
<reference evidence="2 3" key="1">
    <citation type="journal article" date="2023" name="Hortic Res">
        <title>Pangenome of water caltrop reveals structural variations and asymmetric subgenome divergence after allopolyploidization.</title>
        <authorList>
            <person name="Zhang X."/>
            <person name="Chen Y."/>
            <person name="Wang L."/>
            <person name="Yuan Y."/>
            <person name="Fang M."/>
            <person name="Shi L."/>
            <person name="Lu R."/>
            <person name="Comes H.P."/>
            <person name="Ma Y."/>
            <person name="Chen Y."/>
            <person name="Huang G."/>
            <person name="Zhou Y."/>
            <person name="Zheng Z."/>
            <person name="Qiu Y."/>
        </authorList>
    </citation>
    <scope>NUCLEOTIDE SEQUENCE [LARGE SCALE GENOMIC DNA]</scope>
    <source>
        <strain evidence="2">F231</strain>
    </source>
</reference>
<evidence type="ECO:0000313" key="3">
    <source>
        <dbReference type="Proteomes" id="UP001346149"/>
    </source>
</evidence>
<keyword evidence="3" id="KW-1185">Reference proteome</keyword>
<protein>
    <submittedName>
        <fullName evidence="2">Uncharacterized protein</fullName>
    </submittedName>
</protein>
<evidence type="ECO:0000256" key="1">
    <source>
        <dbReference type="SAM" id="MobiDB-lite"/>
    </source>
</evidence>
<dbReference type="AlphaFoldDB" id="A0AAN7L9I9"/>